<dbReference type="GO" id="GO:0004803">
    <property type="term" value="F:transposase activity"/>
    <property type="evidence" value="ECO:0007669"/>
    <property type="project" value="InterPro"/>
</dbReference>
<accession>A0A845PSH6</accession>
<dbReference type="GO" id="GO:0006313">
    <property type="term" value="P:DNA transposition"/>
    <property type="evidence" value="ECO:0007669"/>
    <property type="project" value="InterPro"/>
</dbReference>
<dbReference type="GO" id="GO:0003677">
    <property type="term" value="F:DNA binding"/>
    <property type="evidence" value="ECO:0007669"/>
    <property type="project" value="InterPro"/>
</dbReference>
<dbReference type="PANTHER" id="PTHR33293:SF2">
    <property type="entry name" value="TRANSPOSASE"/>
    <property type="match status" value="1"/>
</dbReference>
<dbReference type="Pfam" id="PF03400">
    <property type="entry name" value="DDE_Tnp_IS1"/>
    <property type="match status" value="1"/>
</dbReference>
<evidence type="ECO:0000313" key="1">
    <source>
        <dbReference type="EMBL" id="NAW49991.1"/>
    </source>
</evidence>
<protein>
    <recommendedName>
        <fullName evidence="3">Transposase</fullName>
    </recommendedName>
</protein>
<dbReference type="EMBL" id="JAAABJ010000121">
    <property type="protein sequence ID" value="NAW49991.1"/>
    <property type="molecule type" value="Genomic_DNA"/>
</dbReference>
<dbReference type="InterPro" id="IPR005063">
    <property type="entry name" value="Transposase_27"/>
</dbReference>
<name>A0A845PSH6_9FLAO</name>
<evidence type="ECO:0008006" key="3">
    <source>
        <dbReference type="Google" id="ProtNLM"/>
    </source>
</evidence>
<dbReference type="PANTHER" id="PTHR33293">
    <property type="entry name" value="INSERTION ELEMENT IS1 1 PROTEIN INSB-RELATED"/>
    <property type="match status" value="1"/>
</dbReference>
<proteinExistence type="predicted"/>
<keyword evidence="2" id="KW-1185">Reference proteome</keyword>
<sequence length="84" mass="10078">MNWIRSFGQEIQSLQCESKEITVVELDEMHSYIGNKKNCWIWIAVDRFGIRFINFVIGDRSHQTVEEFWETINNNKMEKNPVKQ</sequence>
<organism evidence="1 2">
    <name type="scientific">Elizabethkingia argenteiflava</name>
    <dbReference type="NCBI Taxonomy" id="2681556"/>
    <lineage>
        <taxon>Bacteria</taxon>
        <taxon>Pseudomonadati</taxon>
        <taxon>Bacteroidota</taxon>
        <taxon>Flavobacteriia</taxon>
        <taxon>Flavobacteriales</taxon>
        <taxon>Weeksellaceae</taxon>
        <taxon>Elizabethkingia</taxon>
    </lineage>
</organism>
<dbReference type="Proteomes" id="UP000553459">
    <property type="component" value="Unassembled WGS sequence"/>
</dbReference>
<gene>
    <name evidence="1" type="ORF">GNY06_00800</name>
</gene>
<dbReference type="InterPro" id="IPR051354">
    <property type="entry name" value="Transposase_27_IS1"/>
</dbReference>
<evidence type="ECO:0000313" key="2">
    <source>
        <dbReference type="Proteomes" id="UP000553459"/>
    </source>
</evidence>
<reference evidence="1 2" key="1">
    <citation type="submission" date="2019-11" db="EMBL/GenBank/DDBJ databases">
        <title>Characterization of Elizabethkingia argenteiflava sp. nov., isolated from inner surface of Soybean Pods.</title>
        <authorList>
            <person name="Mo S."/>
        </authorList>
    </citation>
    <scope>NUCLEOTIDE SEQUENCE [LARGE SCALE GENOMIC DNA]</scope>
    <source>
        <strain evidence="1 2">YB22</strain>
    </source>
</reference>
<dbReference type="AlphaFoldDB" id="A0A845PSH6"/>
<comment type="caution">
    <text evidence="1">The sequence shown here is derived from an EMBL/GenBank/DDBJ whole genome shotgun (WGS) entry which is preliminary data.</text>
</comment>